<accession>A0ABT0WJ12</accession>
<reference evidence="1 2" key="1">
    <citation type="submission" date="2022-06" db="EMBL/GenBank/DDBJ databases">
        <authorList>
            <person name="Jeon C.O."/>
        </authorList>
    </citation>
    <scope>NUCLEOTIDE SEQUENCE [LARGE SCALE GENOMIC DNA]</scope>
    <source>
        <strain evidence="1 2">KCTC 13943</strain>
    </source>
</reference>
<protein>
    <recommendedName>
        <fullName evidence="3">Phage protein</fullName>
    </recommendedName>
</protein>
<name>A0ABT0WJ12_9BACI</name>
<gene>
    <name evidence="1" type="ORF">NDK43_29375</name>
</gene>
<proteinExistence type="predicted"/>
<evidence type="ECO:0008006" key="3">
    <source>
        <dbReference type="Google" id="ProtNLM"/>
    </source>
</evidence>
<organism evidence="1 2">
    <name type="scientific">Neobacillus pocheonensis</name>
    <dbReference type="NCBI Taxonomy" id="363869"/>
    <lineage>
        <taxon>Bacteria</taxon>
        <taxon>Bacillati</taxon>
        <taxon>Bacillota</taxon>
        <taxon>Bacilli</taxon>
        <taxon>Bacillales</taxon>
        <taxon>Bacillaceae</taxon>
        <taxon>Neobacillus</taxon>
    </lineage>
</organism>
<evidence type="ECO:0000313" key="1">
    <source>
        <dbReference type="EMBL" id="MCM2535645.1"/>
    </source>
</evidence>
<dbReference type="Proteomes" id="UP001523262">
    <property type="component" value="Unassembled WGS sequence"/>
</dbReference>
<sequence length="53" mass="6476">MWVITVFSNEESIRMYEFNTEKEAREFFENIQDYKILTEIVYYNDLCLTLVAI</sequence>
<evidence type="ECO:0000313" key="2">
    <source>
        <dbReference type="Proteomes" id="UP001523262"/>
    </source>
</evidence>
<comment type="caution">
    <text evidence="1">The sequence shown here is derived from an EMBL/GenBank/DDBJ whole genome shotgun (WGS) entry which is preliminary data.</text>
</comment>
<keyword evidence="2" id="KW-1185">Reference proteome</keyword>
<dbReference type="EMBL" id="JAMQCR010000003">
    <property type="protein sequence ID" value="MCM2535645.1"/>
    <property type="molecule type" value="Genomic_DNA"/>
</dbReference>